<evidence type="ECO:0000313" key="4">
    <source>
        <dbReference type="EMBL" id="QPL06460.1"/>
    </source>
</evidence>
<keyword evidence="2" id="KW-0813">Transport</keyword>
<protein>
    <submittedName>
        <fullName evidence="4">Carbohydrate ABC transporter substrate-binding protein</fullName>
    </submittedName>
</protein>
<dbReference type="Proteomes" id="UP000594637">
    <property type="component" value="Chromosome"/>
</dbReference>
<dbReference type="KEGG" id="arep:ID810_00445"/>
<dbReference type="AlphaFoldDB" id="A0A7T0PYB3"/>
<dbReference type="PANTHER" id="PTHR43649:SF29">
    <property type="entry name" value="OSMOPROTECTIVE COMPOUNDS-BINDING PROTEIN GGTB"/>
    <property type="match status" value="1"/>
</dbReference>
<evidence type="ECO:0000256" key="2">
    <source>
        <dbReference type="ARBA" id="ARBA00022448"/>
    </source>
</evidence>
<evidence type="ECO:0000256" key="1">
    <source>
        <dbReference type="ARBA" id="ARBA00008520"/>
    </source>
</evidence>
<feature type="region of interest" description="Disordered" evidence="3">
    <location>
        <begin position="59"/>
        <end position="110"/>
    </location>
</feature>
<dbReference type="PANTHER" id="PTHR43649">
    <property type="entry name" value="ARABINOSE-BINDING PROTEIN-RELATED"/>
    <property type="match status" value="1"/>
</dbReference>
<dbReference type="Gene3D" id="3.40.190.10">
    <property type="entry name" value="Periplasmic binding protein-like II"/>
    <property type="match status" value="2"/>
</dbReference>
<dbReference type="EMBL" id="CP063989">
    <property type="protein sequence ID" value="QPL06460.1"/>
    <property type="molecule type" value="Genomic_DNA"/>
</dbReference>
<dbReference type="SUPFAM" id="SSF53850">
    <property type="entry name" value="Periplasmic binding protein-like II"/>
    <property type="match status" value="1"/>
</dbReference>
<gene>
    <name evidence="4" type="ORF">ID810_00445</name>
</gene>
<comment type="similarity">
    <text evidence="1">Belongs to the bacterial solute-binding protein 1 family.</text>
</comment>
<sequence>MAYGTFPQGTTVTIATPFSGEEAAAFDASLAAFSDCTGITIVQEGSDTLEASLRAQLPTPTARPTGMASARPSAQAGDPTAQQTADPTAQAVPAESAMTEAAASESAAATGEAAASGDAAATDSAATAGGEDLAVGPVTADLAVVPQPGLIAELVQAGLITEMPEAVAANIELGWDDTWARTGTVDGTLYAAPLMASVKSFIWYSPAAFAQAGYEVPETWEELLTLTRQVVKDHPDGDVTPWCLGAADGATTGWPLSDWLEDALLATEGTAAYDAWAGHEAPLDDRRAVDALNDLERLLLAEGHVTGGGQGAVTTTVEQAGEQLVSGSCLMLHASSSFETLLPKGTIVTDGAGTQSNGVSTFLLPSVDDGERAILVGGDYLVSLAHGRGSDGADGGDAAGSAPSEARTAVMSYLTSAQWAVERVSLGGVASANRGARGVSVSSPVAEAAFEILQSRQSVIRFDASDMMPSQVGTRVLWDALVGWAKGDADAARALRQAEEAWPAGR</sequence>
<reference evidence="4 5" key="1">
    <citation type="submission" date="2020-11" db="EMBL/GenBank/DDBJ databases">
        <title>Actinomyces sp. ZJ750.</title>
        <authorList>
            <person name="Zhou J."/>
        </authorList>
    </citation>
    <scope>NUCLEOTIDE SEQUENCE [LARGE SCALE GENOMIC DNA]</scope>
    <source>
        <strain evidence="4 5">ZJ750</strain>
    </source>
</reference>
<accession>A0A7T0PYB3</accession>
<keyword evidence="5" id="KW-1185">Reference proteome</keyword>
<evidence type="ECO:0000313" key="5">
    <source>
        <dbReference type="Proteomes" id="UP000594637"/>
    </source>
</evidence>
<proteinExistence type="inferred from homology"/>
<dbReference type="InterPro" id="IPR050490">
    <property type="entry name" value="Bact_solute-bd_prot1"/>
</dbReference>
<organism evidence="4 5">
    <name type="scientific">Actinomyces respiraculi</name>
    <dbReference type="NCBI Taxonomy" id="2744574"/>
    <lineage>
        <taxon>Bacteria</taxon>
        <taxon>Bacillati</taxon>
        <taxon>Actinomycetota</taxon>
        <taxon>Actinomycetes</taxon>
        <taxon>Actinomycetales</taxon>
        <taxon>Actinomycetaceae</taxon>
        <taxon>Actinomyces</taxon>
    </lineage>
</organism>
<name>A0A7T0PYB3_9ACTO</name>
<evidence type="ECO:0000256" key="3">
    <source>
        <dbReference type="SAM" id="MobiDB-lite"/>
    </source>
</evidence>
<feature type="compositionally biased region" description="Low complexity" evidence="3">
    <location>
        <begin position="78"/>
        <end position="110"/>
    </location>
</feature>